<geneLocation type="plasmid" evidence="4">
    <name>pnp7-1</name>
</geneLocation>
<dbReference type="AlphaFoldDB" id="A0A2D2LX77"/>
<reference evidence="3" key="4">
    <citation type="submission" date="2019-04" db="EMBL/GenBank/DDBJ databases">
        <title>Moraxella osloensis CCUG 73412, isolated from corneal scrapings as causative agent of keratitis.</title>
        <authorList>
            <person name="Connolly G."/>
            <person name="Jaen-Luchoro D."/>
            <person name="Pinyeiro-Iglesias B."/>
            <person name="Curry A."/>
            <person name="Knowles S."/>
            <person name="Moore E.R.B."/>
        </authorList>
    </citation>
    <scope>NUCLEOTIDE SEQUENCE</scope>
    <source>
        <strain evidence="3">CCUG 73412</strain>
    </source>
</reference>
<feature type="transmembrane region" description="Helical" evidence="1">
    <location>
        <begin position="21"/>
        <end position="43"/>
    </location>
</feature>
<gene>
    <name evidence="3" type="ORF">E6P75_08645</name>
    <name evidence="2" type="ORF">NP7_09675</name>
</gene>
<keyword evidence="1" id="KW-0472">Membrane</keyword>
<geneLocation type="plasmid" evidence="2">
    <name>pNP7-1</name>
</geneLocation>
<keyword evidence="1" id="KW-0812">Transmembrane</keyword>
<reference evidence="2" key="3">
    <citation type="journal article" date="2018" name="Misainmurhag Hoiji">
        <title>Complete genome sequence of multidrug-resistant Moraxella osloensis NP7 with multiple plasmids isolated from human skin.</title>
        <authorList>
            <person name="Ganzorig M."/>
            <person name="Lim J.Y."/>
            <person name="Hwang I."/>
            <person name="Lee K."/>
        </authorList>
    </citation>
    <scope>NUCLEOTIDE SEQUENCE</scope>
    <source>
        <strain evidence="2">NP7</strain>
        <plasmid evidence="2">pNP7-1</plasmid>
    </source>
</reference>
<evidence type="ECO:0000313" key="2">
    <source>
        <dbReference type="EMBL" id="ATR79629.1"/>
    </source>
</evidence>
<reference evidence="4" key="1">
    <citation type="submission" date="2017-10" db="EMBL/GenBank/DDBJ databases">
        <title>Complete genome sequence of Moraxella osloensis NP7 isolated from human skin.</title>
        <authorList>
            <person name="Lee K."/>
            <person name="Lim J.Y."/>
            <person name="Hwang I."/>
        </authorList>
    </citation>
    <scope>NUCLEOTIDE SEQUENCE [LARGE SCALE GENOMIC DNA]</scope>
    <source>
        <strain evidence="4">NP7</strain>
        <plasmid evidence="4">pnp7-1</plasmid>
    </source>
</reference>
<proteinExistence type="predicted"/>
<feature type="transmembrane region" description="Helical" evidence="1">
    <location>
        <begin position="89"/>
        <end position="110"/>
    </location>
</feature>
<dbReference type="EMBL" id="SSCJ01000007">
    <property type="protein sequence ID" value="MDI4510274.1"/>
    <property type="molecule type" value="Genomic_DNA"/>
</dbReference>
<dbReference type="RefSeq" id="WP_100270998.1">
    <property type="nucleotide sequence ID" value="NZ_CP024444.1"/>
</dbReference>
<keyword evidence="2" id="KW-0614">Plasmid</keyword>
<sequence>MKLARSSIGITPTNVQKYVTNPLLCLVGFNLLFLIVFSLSITSASNSKALQINPYILSVVVFNQLVLCFALVMVNFYEKALITTSAITFTVLLTAIFLLANVGFMISLFIQLS</sequence>
<organism evidence="2 4">
    <name type="scientific">Faucicola osloensis</name>
    <name type="common">Moraxella osloensis</name>
    <dbReference type="NCBI Taxonomy" id="34062"/>
    <lineage>
        <taxon>Bacteria</taxon>
        <taxon>Pseudomonadati</taxon>
        <taxon>Pseudomonadota</taxon>
        <taxon>Gammaproteobacteria</taxon>
        <taxon>Moraxellales</taxon>
        <taxon>Moraxellaceae</taxon>
        <taxon>Faucicola</taxon>
    </lineage>
</organism>
<evidence type="ECO:0000313" key="3">
    <source>
        <dbReference type="EMBL" id="MDI4510274.1"/>
    </source>
</evidence>
<reference evidence="2" key="2">
    <citation type="journal article" date="2018" name="Genome Announc.">
        <title>Complete Genome Sequences of Three Moraxella osloensis Strains Isolated from Human Skin.</title>
        <authorList>
            <person name="Lim J.Y."/>
            <person name="Hwang I."/>
            <person name="Ganzorig M."/>
            <person name="Huang S.L."/>
            <person name="Cho G.S."/>
            <person name="Franz C.M.A.P."/>
            <person name="Lee K."/>
        </authorList>
    </citation>
    <scope>NUCLEOTIDE SEQUENCE</scope>
    <source>
        <strain evidence="2">NP7</strain>
        <plasmid evidence="2">pNP7-1</plasmid>
    </source>
</reference>
<evidence type="ECO:0000256" key="1">
    <source>
        <dbReference type="SAM" id="Phobius"/>
    </source>
</evidence>
<protein>
    <submittedName>
        <fullName evidence="2">Uncharacterized protein</fullName>
    </submittedName>
</protein>
<accession>A0A2D2LX77</accession>
<feature type="transmembrane region" description="Helical" evidence="1">
    <location>
        <begin position="55"/>
        <end position="77"/>
    </location>
</feature>
<name>A0A2D2LX77_FAUOS</name>
<evidence type="ECO:0000313" key="4">
    <source>
        <dbReference type="Proteomes" id="UP000229340"/>
    </source>
</evidence>
<dbReference type="Proteomes" id="UP000229340">
    <property type="component" value="Plasmid pNP7-1"/>
</dbReference>
<keyword evidence="1" id="KW-1133">Transmembrane helix</keyword>
<dbReference type="EMBL" id="CP024444">
    <property type="protein sequence ID" value="ATR79629.1"/>
    <property type="molecule type" value="Genomic_DNA"/>
</dbReference>